<dbReference type="RefSeq" id="WP_106130026.1">
    <property type="nucleotide sequence ID" value="NZ_PVZG01000018.1"/>
</dbReference>
<reference evidence="1 2" key="1">
    <citation type="submission" date="2018-03" db="EMBL/GenBank/DDBJ databases">
        <title>Genomic Encyclopedia of Archaeal and Bacterial Type Strains, Phase II (KMG-II): from individual species to whole genera.</title>
        <authorList>
            <person name="Goeker M."/>
        </authorList>
    </citation>
    <scope>NUCLEOTIDE SEQUENCE [LARGE SCALE GENOMIC DNA]</scope>
    <source>
        <strain evidence="1 2">DSM 45348</strain>
    </source>
</reference>
<accession>A0A2T0RLB6</accession>
<evidence type="ECO:0000313" key="2">
    <source>
        <dbReference type="Proteomes" id="UP000239209"/>
    </source>
</evidence>
<dbReference type="InterPro" id="IPR027417">
    <property type="entry name" value="P-loop_NTPase"/>
</dbReference>
<dbReference type="Gene3D" id="3.40.50.300">
    <property type="entry name" value="P-loop containing nucleotide triphosphate hydrolases"/>
    <property type="match status" value="1"/>
</dbReference>
<evidence type="ECO:0008006" key="3">
    <source>
        <dbReference type="Google" id="ProtNLM"/>
    </source>
</evidence>
<dbReference type="Proteomes" id="UP000239209">
    <property type="component" value="Unassembled WGS sequence"/>
</dbReference>
<protein>
    <recommendedName>
        <fullName evidence="3">AAA ATPase-like protein</fullName>
    </recommendedName>
</protein>
<keyword evidence="2" id="KW-1185">Reference proteome</keyword>
<gene>
    <name evidence="1" type="ORF">CLV70_11823</name>
</gene>
<dbReference type="SUPFAM" id="SSF52540">
    <property type="entry name" value="P-loop containing nucleoside triphosphate hydrolases"/>
    <property type="match status" value="1"/>
</dbReference>
<dbReference type="OrthoDB" id="5167319at2"/>
<name>A0A2T0RLB6_9ACTN</name>
<organism evidence="1 2">
    <name type="scientific">Pseudosporangium ferrugineum</name>
    <dbReference type="NCBI Taxonomy" id="439699"/>
    <lineage>
        <taxon>Bacteria</taxon>
        <taxon>Bacillati</taxon>
        <taxon>Actinomycetota</taxon>
        <taxon>Actinomycetes</taxon>
        <taxon>Micromonosporales</taxon>
        <taxon>Micromonosporaceae</taxon>
        <taxon>Pseudosporangium</taxon>
    </lineage>
</organism>
<dbReference type="EMBL" id="PVZG01000018">
    <property type="protein sequence ID" value="PRY21958.1"/>
    <property type="molecule type" value="Genomic_DNA"/>
</dbReference>
<dbReference type="AlphaFoldDB" id="A0A2T0RLB6"/>
<sequence>MSTRFAERVAGARRRDFVGRAAELAGFARLLTGDDGALVWISGPGGVGKTSLLHRFADLAGNAGRTVVWLDERVPEGDRLVVLADEEVETELLAALPADAVVAVATRAGPPVRYRADPGWSSVLHPMPLTNLDPAESALLLTRRGVPAAAHADALAFTHGHPLALALIADVRAPRHRPAAPAGGPEVVSTLLAALLDAIPGPAHRLALDAVSQVAVATEPLLAALLDLPEAHEQFEWLRGLSIMSAGPYGLVLHDLAREVVARDLRWRHPELHAAVHHRAGGYYRHRFAGAGPDEQRRILLDFAFLHRENPVIGAFLRQRPSGELRVVPAATHRWPALREMVRRHEGTASAELFDHWCAGQPEAVHAVVDARDTTVGLAVLLTLHAPGPRDPAAVAAWRRAAPAAGEAVSLLRFWLDAEAYQQPSPVQALIALHAVRHFLVTPGLGYSLIYHADPDLWAPMCEYAGFPRAEDADFTVDGHRFAGFGHDWRRTPRLAWLSRLAARETSGGPGTAEAPAAPGPPDRAAFAAAVRAALRDLGRPDRLATNPLLAGRLLDRARAGRTAEGLRALVEEAAGSLAGPPRDRPAHRALHHTYLRPAGTQQAAADLLRLPMSTYRRHLAAGVDRLTEILWHWESTTEP</sequence>
<comment type="caution">
    <text evidence="1">The sequence shown here is derived from an EMBL/GenBank/DDBJ whole genome shotgun (WGS) entry which is preliminary data.</text>
</comment>
<evidence type="ECO:0000313" key="1">
    <source>
        <dbReference type="EMBL" id="PRY21958.1"/>
    </source>
</evidence>
<proteinExistence type="predicted"/>